<dbReference type="EMBL" id="VSSQ01079114">
    <property type="protein sequence ID" value="MPN28730.1"/>
    <property type="molecule type" value="Genomic_DNA"/>
</dbReference>
<dbReference type="AlphaFoldDB" id="A0A645GR73"/>
<accession>A0A645GR73</accession>
<name>A0A645GR73_9ZZZZ</name>
<sequence length="168" mass="18544">MDSDFSKELGSFGGRLFAYKITGKTEPPGSKKSETAAYGWNAYGGLEIYYSLKCAFEAGNLTRISIPWNHSAYIQNPEPLVGCASPAILAKVSHDLYTAAESVNLDSSVKTTSEMWYVFFAKEDSSIQYGIYLNAEIFSKNDIMVLARSVQFKDGAFDNKIQFNGTIP</sequence>
<evidence type="ECO:0000313" key="1">
    <source>
        <dbReference type="EMBL" id="MPN28730.1"/>
    </source>
</evidence>
<reference evidence="1" key="1">
    <citation type="submission" date="2019-08" db="EMBL/GenBank/DDBJ databases">
        <authorList>
            <person name="Kucharzyk K."/>
            <person name="Murdoch R.W."/>
            <person name="Higgins S."/>
            <person name="Loffler F."/>
        </authorList>
    </citation>
    <scope>NUCLEOTIDE SEQUENCE</scope>
</reference>
<organism evidence="1">
    <name type="scientific">bioreactor metagenome</name>
    <dbReference type="NCBI Taxonomy" id="1076179"/>
    <lineage>
        <taxon>unclassified sequences</taxon>
        <taxon>metagenomes</taxon>
        <taxon>ecological metagenomes</taxon>
    </lineage>
</organism>
<protein>
    <submittedName>
        <fullName evidence="1">Uncharacterized protein</fullName>
    </submittedName>
</protein>
<proteinExistence type="predicted"/>
<comment type="caution">
    <text evidence="1">The sequence shown here is derived from an EMBL/GenBank/DDBJ whole genome shotgun (WGS) entry which is preliminary data.</text>
</comment>
<gene>
    <name evidence="1" type="ORF">SDC9_176175</name>
</gene>